<dbReference type="GO" id="GO:0000977">
    <property type="term" value="F:RNA polymerase II transcription regulatory region sequence-specific DNA binding"/>
    <property type="evidence" value="ECO:0007669"/>
    <property type="project" value="TreeGrafter"/>
</dbReference>
<evidence type="ECO:0000256" key="3">
    <source>
        <dbReference type="ARBA" id="ARBA00022771"/>
    </source>
</evidence>
<dbReference type="InterPro" id="IPR036236">
    <property type="entry name" value="Znf_C2H2_sf"/>
</dbReference>
<evidence type="ECO:0000256" key="1">
    <source>
        <dbReference type="ARBA" id="ARBA00022723"/>
    </source>
</evidence>
<dbReference type="GO" id="GO:0008270">
    <property type="term" value="F:zinc ion binding"/>
    <property type="evidence" value="ECO:0007669"/>
    <property type="project" value="UniProtKB-KW"/>
</dbReference>
<accession>A0A7R8CSZ3</accession>
<feature type="domain" description="C2H2-type" evidence="5">
    <location>
        <begin position="540"/>
        <end position="567"/>
    </location>
</feature>
<organism evidence="6 7">
    <name type="scientific">Lepeophtheirus salmonis</name>
    <name type="common">Salmon louse</name>
    <name type="synonym">Caligus salmonis</name>
    <dbReference type="NCBI Taxonomy" id="72036"/>
    <lineage>
        <taxon>Eukaryota</taxon>
        <taxon>Metazoa</taxon>
        <taxon>Ecdysozoa</taxon>
        <taxon>Arthropoda</taxon>
        <taxon>Crustacea</taxon>
        <taxon>Multicrustacea</taxon>
        <taxon>Hexanauplia</taxon>
        <taxon>Copepoda</taxon>
        <taxon>Siphonostomatoida</taxon>
        <taxon>Caligidae</taxon>
        <taxon>Lepeophtheirus</taxon>
    </lineage>
</organism>
<evidence type="ECO:0000313" key="6">
    <source>
        <dbReference type="EMBL" id="CAF2920959.1"/>
    </source>
</evidence>
<dbReference type="GO" id="GO:0000981">
    <property type="term" value="F:DNA-binding transcription factor activity, RNA polymerase II-specific"/>
    <property type="evidence" value="ECO:0007669"/>
    <property type="project" value="TreeGrafter"/>
</dbReference>
<proteinExistence type="predicted"/>
<dbReference type="Pfam" id="PF13912">
    <property type="entry name" value="zf-C2H2_6"/>
    <property type="match status" value="1"/>
</dbReference>
<feature type="domain" description="C2H2-type" evidence="5">
    <location>
        <begin position="601"/>
        <end position="622"/>
    </location>
</feature>
<feature type="domain" description="C2H2-type" evidence="5">
    <location>
        <begin position="364"/>
        <end position="392"/>
    </location>
</feature>
<evidence type="ECO:0000256" key="2">
    <source>
        <dbReference type="ARBA" id="ARBA00022737"/>
    </source>
</evidence>
<dbReference type="PROSITE" id="PS00028">
    <property type="entry name" value="ZINC_FINGER_C2H2_1"/>
    <property type="match status" value="10"/>
</dbReference>
<dbReference type="InterPro" id="IPR013087">
    <property type="entry name" value="Znf_C2H2_type"/>
</dbReference>
<feature type="domain" description="C2H2-type" evidence="5">
    <location>
        <begin position="325"/>
        <end position="348"/>
    </location>
</feature>
<feature type="domain" description="C2H2-type" evidence="5">
    <location>
        <begin position="572"/>
        <end position="595"/>
    </location>
</feature>
<feature type="domain" description="C2H2-type" evidence="5">
    <location>
        <begin position="511"/>
        <end position="538"/>
    </location>
</feature>
<dbReference type="Proteomes" id="UP000675881">
    <property type="component" value="Chromosome 4"/>
</dbReference>
<dbReference type="AlphaFoldDB" id="A0A7R8CSZ3"/>
<evidence type="ECO:0000256" key="4">
    <source>
        <dbReference type="ARBA" id="ARBA00022833"/>
    </source>
</evidence>
<dbReference type="Pfam" id="PF00096">
    <property type="entry name" value="zf-C2H2"/>
    <property type="match status" value="5"/>
</dbReference>
<gene>
    <name evidence="6" type="ORF">LSAA_8850</name>
</gene>
<dbReference type="OrthoDB" id="5803930at2759"/>
<dbReference type="EMBL" id="HG994583">
    <property type="protein sequence ID" value="CAF2920959.1"/>
    <property type="molecule type" value="Genomic_DNA"/>
</dbReference>
<dbReference type="GO" id="GO:0005634">
    <property type="term" value="C:nucleus"/>
    <property type="evidence" value="ECO:0007669"/>
    <property type="project" value="TreeGrafter"/>
</dbReference>
<keyword evidence="2" id="KW-0677">Repeat</keyword>
<dbReference type="SUPFAM" id="SSF57667">
    <property type="entry name" value="beta-beta-alpha zinc fingers"/>
    <property type="match status" value="6"/>
</dbReference>
<reference evidence="6" key="1">
    <citation type="submission" date="2021-02" db="EMBL/GenBank/DDBJ databases">
        <authorList>
            <person name="Bekaert M."/>
        </authorList>
    </citation>
    <scope>NUCLEOTIDE SEQUENCE</scope>
    <source>
        <strain evidence="6">IoA-00</strain>
    </source>
</reference>
<evidence type="ECO:0000259" key="5">
    <source>
        <dbReference type="PROSITE" id="PS50157"/>
    </source>
</evidence>
<dbReference type="Gene3D" id="3.30.160.60">
    <property type="entry name" value="Classic Zinc Finger"/>
    <property type="match status" value="6"/>
</dbReference>
<keyword evidence="3" id="KW-0863">Zinc-finger</keyword>
<dbReference type="SMART" id="SM00355">
    <property type="entry name" value="ZnF_C2H2"/>
    <property type="match status" value="12"/>
</dbReference>
<feature type="domain" description="C2H2-type" evidence="5">
    <location>
        <begin position="295"/>
        <end position="323"/>
    </location>
</feature>
<evidence type="ECO:0000313" key="7">
    <source>
        <dbReference type="Proteomes" id="UP000675881"/>
    </source>
</evidence>
<name>A0A7R8CSZ3_LEPSM</name>
<dbReference type="PANTHER" id="PTHR24409:SF295">
    <property type="entry name" value="AZ2-RELATED"/>
    <property type="match status" value="1"/>
</dbReference>
<dbReference type="PANTHER" id="PTHR24409">
    <property type="entry name" value="ZINC FINGER PROTEIN 142"/>
    <property type="match status" value="1"/>
</dbReference>
<sequence>MEMTRHTDIRKRKMLMTYESRLRMGSMDIMINKLFDKISMGASPYTEVVKKTLDSLWIGSAGVESSKIELTLTATVLINEICSFHDLPPSEIVIAEDALPLNTHLKAESKRFEEAKVDDLLHSTSNSSLNPSKVDDIEEFLLPPVDILCPVVDNDKPTITNAIQTLNPVSRKVCEKSNVFSSTYEPDSPTILKHCGAKHPGLKVPVLKLVHGESMNAKQNYEIAQSTSSEELIFQCMHCQIDFKTEDELKAHIVAHDVLSSTTNKFNKLEVDKINKVGEESLTNEIGVAFLTSIIKCDHCDRVFTSVGSMKRHSLTAHPKYETPYECSKCNKRFRHCSSYLRHKVHTHGVGSKSLGGGGKPKPFKCVSCDKAWMYKYLLEEHNRIVHQGLKSTYSCDTCGKGFGRANNLKKHKDTVHATSFDFICDYCGKAYPIKQYLRTHIRDFHSDIPSVKELLETSRFKIKESQQKNCFFVDRIQKKRYECDKCCKKFTHRSLLECHISNVHEGIKPYCCHLCGKSISTRANLRLHILRHDENRPKFICELCGKEFLNKQRSKNTFYTHMKKHPKEKNYGCEICGKKFWLRKELNKHIKLVHNKIYDYKCDICSRPFGTGTHLKTHKKLSMIKFMNIKCHLCSVEYGHQQSLKKHLVAVHDITDYMPPKKKCEYSFEIMIYDFGVNVNACMSVDTQFSYYQKGKLVYQQRYYEVYIDRSCFMSCESSSSENGFFLPPYGDEHTLEAFKSLGNFFMCIDSCQWIFFSEKNPSTRPFNIEFSFRNHTYLLLLLL</sequence>
<keyword evidence="4" id="KW-0862">Zinc</keyword>
<feature type="domain" description="C2H2-type" evidence="5">
    <location>
        <begin position="482"/>
        <end position="510"/>
    </location>
</feature>
<feature type="domain" description="C2H2-type" evidence="5">
    <location>
        <begin position="394"/>
        <end position="422"/>
    </location>
</feature>
<dbReference type="PROSITE" id="PS50157">
    <property type="entry name" value="ZINC_FINGER_C2H2_2"/>
    <property type="match status" value="10"/>
</dbReference>
<protein>
    <submittedName>
        <fullName evidence="6">KRAB</fullName>
    </submittedName>
</protein>
<keyword evidence="7" id="KW-1185">Reference proteome</keyword>
<feature type="domain" description="C2H2-type" evidence="5">
    <location>
        <begin position="423"/>
        <end position="451"/>
    </location>
</feature>
<keyword evidence="1" id="KW-0479">Metal-binding</keyword>